<dbReference type="InterPro" id="IPR010989">
    <property type="entry name" value="SNARE"/>
</dbReference>
<evidence type="ECO:0000256" key="3">
    <source>
        <dbReference type="ARBA" id="ARBA00023034"/>
    </source>
</evidence>
<sequence length="254" mass="28331">MSSTADTDPFIQFQNELANLLESARTSFSSYLRIRTLLHTPIAPPSPELLSAQTELRTLLDEISTDLSDLHATVRQMEADPYKFGLDIPEVVRRRRFVDEVEGEVGDMREEINATSSLPSRQNAGATATGVMDDGGDEEGGGWSGYEMQYQQEIIHDQDEMLEGVSRTVVNLREQANVMNRELEEQTGVLGALDGDVDRVEHKLKKGVRDLNTFIRKNEGLFPFPQRDGDTASSCCIAILIVVLIFLLFLVVIL</sequence>
<dbReference type="CDD" id="cd21444">
    <property type="entry name" value="SNARE_NTD_Tlg1p-like"/>
    <property type="match status" value="1"/>
</dbReference>
<dbReference type="InterPro" id="IPR000727">
    <property type="entry name" value="T_SNARE_dom"/>
</dbReference>
<feature type="transmembrane region" description="Helical" evidence="6">
    <location>
        <begin position="231"/>
        <end position="253"/>
    </location>
</feature>
<dbReference type="Pfam" id="PF09177">
    <property type="entry name" value="STX6_10_61_N"/>
    <property type="match status" value="1"/>
</dbReference>
<dbReference type="InParanoid" id="D5G3U7"/>
<dbReference type="KEGG" id="tml:GSTUM_00003810001"/>
<feature type="coiled-coil region" evidence="4">
    <location>
        <begin position="162"/>
        <end position="189"/>
    </location>
</feature>
<keyword evidence="6" id="KW-0812">Transmembrane</keyword>
<dbReference type="SMART" id="SM00397">
    <property type="entry name" value="t_SNARE"/>
    <property type="match status" value="1"/>
</dbReference>
<dbReference type="OMA" id="EHDPYRF"/>
<evidence type="ECO:0000256" key="4">
    <source>
        <dbReference type="SAM" id="Coils"/>
    </source>
</evidence>
<evidence type="ECO:0000256" key="2">
    <source>
        <dbReference type="ARBA" id="ARBA00022927"/>
    </source>
</evidence>
<dbReference type="GO" id="GO:0000139">
    <property type="term" value="C:Golgi membrane"/>
    <property type="evidence" value="ECO:0007669"/>
    <property type="project" value="UniProtKB-SubCell"/>
</dbReference>
<name>D5G3U7_TUBMM</name>
<dbReference type="Gene3D" id="1.20.58.90">
    <property type="match status" value="1"/>
</dbReference>
<keyword evidence="6" id="KW-0472">Membrane</keyword>
<feature type="region of interest" description="Disordered" evidence="5">
    <location>
        <begin position="116"/>
        <end position="142"/>
    </location>
</feature>
<dbReference type="PROSITE" id="PS50192">
    <property type="entry name" value="T_SNARE"/>
    <property type="match status" value="1"/>
</dbReference>
<feature type="compositionally biased region" description="Polar residues" evidence="5">
    <location>
        <begin position="116"/>
        <end position="126"/>
    </location>
</feature>
<dbReference type="InterPro" id="IPR048036">
    <property type="entry name" value="Tlg1p-like_N"/>
</dbReference>
<dbReference type="GO" id="GO:0048193">
    <property type="term" value="P:Golgi vesicle transport"/>
    <property type="evidence" value="ECO:0007669"/>
    <property type="project" value="InterPro"/>
</dbReference>
<keyword evidence="2" id="KW-0653">Protein transport</keyword>
<evidence type="ECO:0000256" key="1">
    <source>
        <dbReference type="ARBA" id="ARBA00004409"/>
    </source>
</evidence>
<dbReference type="STRING" id="656061.D5G3U7"/>
<protein>
    <submittedName>
        <fullName evidence="8">(Perigord truffle) hypothetical protein</fullName>
    </submittedName>
</protein>
<dbReference type="SUPFAM" id="SSF58038">
    <property type="entry name" value="SNARE fusion complex"/>
    <property type="match status" value="1"/>
</dbReference>
<dbReference type="AlphaFoldDB" id="D5G3U7"/>
<keyword evidence="3" id="KW-0333">Golgi apparatus</keyword>
<accession>D5G3U7</accession>
<dbReference type="InterPro" id="IPR015260">
    <property type="entry name" value="Syntaxin-6/10/61_N"/>
</dbReference>
<keyword evidence="4" id="KW-0175">Coiled coil</keyword>
<dbReference type="RefSeq" id="XP_002835069.1">
    <property type="nucleotide sequence ID" value="XM_002835023.1"/>
</dbReference>
<proteinExistence type="predicted"/>
<organism evidence="8 9">
    <name type="scientific">Tuber melanosporum (strain Mel28)</name>
    <name type="common">Perigord black truffle</name>
    <dbReference type="NCBI Taxonomy" id="656061"/>
    <lineage>
        <taxon>Eukaryota</taxon>
        <taxon>Fungi</taxon>
        <taxon>Dikarya</taxon>
        <taxon>Ascomycota</taxon>
        <taxon>Pezizomycotina</taxon>
        <taxon>Pezizomycetes</taxon>
        <taxon>Pezizales</taxon>
        <taxon>Tuberaceae</taxon>
        <taxon>Tuber</taxon>
    </lineage>
</organism>
<reference evidence="8 9" key="1">
    <citation type="journal article" date="2010" name="Nature">
        <title>Perigord black truffle genome uncovers evolutionary origins and mechanisms of symbiosis.</title>
        <authorList>
            <person name="Martin F."/>
            <person name="Kohler A."/>
            <person name="Murat C."/>
            <person name="Balestrini R."/>
            <person name="Coutinho P.M."/>
            <person name="Jaillon O."/>
            <person name="Montanini B."/>
            <person name="Morin E."/>
            <person name="Noel B."/>
            <person name="Percudani R."/>
            <person name="Porcel B."/>
            <person name="Rubini A."/>
            <person name="Amicucci A."/>
            <person name="Amselem J."/>
            <person name="Anthouard V."/>
            <person name="Arcioni S."/>
            <person name="Artiguenave F."/>
            <person name="Aury J.M."/>
            <person name="Ballario P."/>
            <person name="Bolchi A."/>
            <person name="Brenna A."/>
            <person name="Brun A."/>
            <person name="Buee M."/>
            <person name="Cantarel B."/>
            <person name="Chevalier G."/>
            <person name="Couloux A."/>
            <person name="Da Silva C."/>
            <person name="Denoeud F."/>
            <person name="Duplessis S."/>
            <person name="Ghignone S."/>
            <person name="Hilselberger B."/>
            <person name="Iotti M."/>
            <person name="Marcais B."/>
            <person name="Mello A."/>
            <person name="Miranda M."/>
            <person name="Pacioni G."/>
            <person name="Quesneville H."/>
            <person name="Riccioni C."/>
            <person name="Ruotolo R."/>
            <person name="Splivallo R."/>
            <person name="Stocchi V."/>
            <person name="Tisserant E."/>
            <person name="Viscomi A.R."/>
            <person name="Zambonelli A."/>
            <person name="Zampieri E."/>
            <person name="Henrissat B."/>
            <person name="Lebrun M.H."/>
            <person name="Paolocci F."/>
            <person name="Bonfante P."/>
            <person name="Ottonello S."/>
            <person name="Wincker P."/>
        </authorList>
    </citation>
    <scope>NUCLEOTIDE SEQUENCE [LARGE SCALE GENOMIC DNA]</scope>
    <source>
        <strain evidence="8 9">Mel28</strain>
    </source>
</reference>
<dbReference type="SUPFAM" id="SSF47661">
    <property type="entry name" value="t-snare proteins"/>
    <property type="match status" value="1"/>
</dbReference>
<evidence type="ECO:0000313" key="9">
    <source>
        <dbReference type="Proteomes" id="UP000006911"/>
    </source>
</evidence>
<evidence type="ECO:0000256" key="5">
    <source>
        <dbReference type="SAM" id="MobiDB-lite"/>
    </source>
</evidence>
<evidence type="ECO:0000259" key="7">
    <source>
        <dbReference type="PROSITE" id="PS50192"/>
    </source>
</evidence>
<dbReference type="EMBL" id="FN429986">
    <property type="protein sequence ID" value="CAZ79190.1"/>
    <property type="molecule type" value="Genomic_DNA"/>
</dbReference>
<keyword evidence="6" id="KW-1133">Transmembrane helix</keyword>
<dbReference type="Proteomes" id="UP000006911">
    <property type="component" value="Unassembled WGS sequence"/>
</dbReference>
<gene>
    <name evidence="8" type="ORF">GSTUM_00003810001</name>
</gene>
<keyword evidence="9" id="KW-1185">Reference proteome</keyword>
<dbReference type="GeneID" id="9187128"/>
<dbReference type="HOGENOM" id="CLU_061883_0_0_1"/>
<dbReference type="eggNOG" id="KOG3202">
    <property type="taxonomic scope" value="Eukaryota"/>
</dbReference>
<evidence type="ECO:0000313" key="8">
    <source>
        <dbReference type="EMBL" id="CAZ79190.1"/>
    </source>
</evidence>
<feature type="domain" description="T-SNARE coiled-coil homology" evidence="7">
    <location>
        <begin position="152"/>
        <end position="214"/>
    </location>
</feature>
<evidence type="ECO:0000256" key="6">
    <source>
        <dbReference type="SAM" id="Phobius"/>
    </source>
</evidence>
<keyword evidence="2" id="KW-0813">Transport</keyword>
<comment type="subcellular location">
    <subcellularLocation>
        <location evidence="1">Golgi apparatus membrane</location>
        <topology evidence="1">Single-pass type IV membrane protein</topology>
    </subcellularLocation>
</comment>
<dbReference type="GO" id="GO:0015031">
    <property type="term" value="P:protein transport"/>
    <property type="evidence" value="ECO:0007669"/>
    <property type="project" value="UniProtKB-KW"/>
</dbReference>
<dbReference type="Gene3D" id="1.20.5.110">
    <property type="match status" value="1"/>
</dbReference>
<dbReference type="CDD" id="cd15851">
    <property type="entry name" value="SNARE_Syntaxin6"/>
    <property type="match status" value="1"/>
</dbReference>
<dbReference type="FunCoup" id="D5G3U7">
    <property type="interactions" value="255"/>
</dbReference>